<dbReference type="InterPro" id="IPR004629">
    <property type="entry name" value="WecG_TagA_CpsF"/>
</dbReference>
<evidence type="ECO:0000313" key="5">
    <source>
        <dbReference type="EMBL" id="PKR55987.1"/>
    </source>
</evidence>
<reference evidence="5 6" key="1">
    <citation type="submission" date="2017-09" db="EMBL/GenBank/DDBJ databases">
        <title>Biodiversity and function of Thalassospira species in the particle-attached aromatic-hydrocarbon-degrading consortia from the surface seawater of the South China Sea.</title>
        <authorList>
            <person name="Dong C."/>
            <person name="Liu R."/>
            <person name="Shao Z."/>
        </authorList>
    </citation>
    <scope>NUCLEOTIDE SEQUENCE [LARGE SCALE GENOMIC DNA]</scope>
    <source>
        <strain evidence="5 6">CSC1P2</strain>
    </source>
</reference>
<evidence type="ECO:0000256" key="1">
    <source>
        <dbReference type="ARBA" id="ARBA00022676"/>
    </source>
</evidence>
<dbReference type="NCBIfam" id="TIGR00696">
    <property type="entry name" value="wecG_tagA_cpsF"/>
    <property type="match status" value="1"/>
</dbReference>
<feature type="region of interest" description="Disordered" evidence="3">
    <location>
        <begin position="555"/>
        <end position="587"/>
    </location>
</feature>
<dbReference type="AlphaFoldDB" id="A0A2N3KZR4"/>
<keyword evidence="4" id="KW-0812">Transmembrane</keyword>
<dbReference type="Proteomes" id="UP000233597">
    <property type="component" value="Unassembled WGS sequence"/>
</dbReference>
<comment type="caution">
    <text evidence="5">The sequence shown here is derived from an EMBL/GenBank/DDBJ whole genome shotgun (WGS) entry which is preliminary data.</text>
</comment>
<dbReference type="PANTHER" id="PTHR34136">
    <property type="match status" value="1"/>
</dbReference>
<keyword evidence="4" id="KW-1133">Transmembrane helix</keyword>
<organism evidence="5 6">
    <name type="scientific">Thalassospira marina</name>
    <dbReference type="NCBI Taxonomy" id="2048283"/>
    <lineage>
        <taxon>Bacteria</taxon>
        <taxon>Pseudomonadati</taxon>
        <taxon>Pseudomonadota</taxon>
        <taxon>Alphaproteobacteria</taxon>
        <taxon>Rhodospirillales</taxon>
        <taxon>Thalassospiraceae</taxon>
        <taxon>Thalassospira</taxon>
    </lineage>
</organism>
<dbReference type="CDD" id="cd06533">
    <property type="entry name" value="Glyco_transf_WecG_TagA"/>
    <property type="match status" value="1"/>
</dbReference>
<keyword evidence="4" id="KW-0472">Membrane</keyword>
<proteinExistence type="predicted"/>
<sequence length="587" mass="62087">MGENKTFFDLQLDRRGPDQLRDDILARLKGGVRTCHISLNAIKLVAARKNPALWHCLQNCDCLSADGMGIVWAAKILGYQIAGRVTGIDLMMALMPGLAQQGAPVFLLGAKADIVARTARHLTRNYPGLNIAGYCDGYGKSNAEMAEIARQSGAKVVFVALPSPRKELFVTQYADACQALLLVGVGGAFDVISGQVRRAPVMWQEAGLEWFWRVLQAPRTMSGRYARGLGKFAILLAREVLKQRSETGRTCPQERAAQPQSPFPAVPRPVARFRLMRIITLIALLGGMLGGMLSAGSALGQSRDGGLSQKASAIPVPPTPLNPTQLAAIHRNGVALATALDAITPAEKQATKGDGGELAKTAAGIVAGFLGGLVQITHPGLLPAMDGQTLTSVLAAFFTQNPKAENDEWQRENATIDRAQNPAGNAFGDGGNAIAAGDTVVSQQQIAIRIMSTLEQTFAGLLVQQFIPATLMGGLQGLLANALLIAILRYGDGGGDPARLAFQYAPGLSAAAFGDTGDGFDRYSPVLPPVDTVVNEGVFARPGVVTQVFAAPEAGDHDIPPPFAPETPVVQNPNGNDDWWPDDASPR</sequence>
<evidence type="ECO:0000256" key="3">
    <source>
        <dbReference type="SAM" id="MobiDB-lite"/>
    </source>
</evidence>
<keyword evidence="1" id="KW-0328">Glycosyltransferase</keyword>
<evidence type="ECO:0000313" key="6">
    <source>
        <dbReference type="Proteomes" id="UP000233597"/>
    </source>
</evidence>
<gene>
    <name evidence="5" type="ORF">COO20_01870</name>
</gene>
<protein>
    <recommendedName>
        <fullName evidence="7">Glycosyltransferase</fullName>
    </recommendedName>
</protein>
<dbReference type="Pfam" id="PF03808">
    <property type="entry name" value="Glyco_tran_WecG"/>
    <property type="match status" value="1"/>
</dbReference>
<dbReference type="GO" id="GO:0016758">
    <property type="term" value="F:hexosyltransferase activity"/>
    <property type="evidence" value="ECO:0007669"/>
    <property type="project" value="TreeGrafter"/>
</dbReference>
<dbReference type="EMBL" id="NWTK01000001">
    <property type="protein sequence ID" value="PKR55987.1"/>
    <property type="molecule type" value="Genomic_DNA"/>
</dbReference>
<evidence type="ECO:0000256" key="4">
    <source>
        <dbReference type="SAM" id="Phobius"/>
    </source>
</evidence>
<evidence type="ECO:0000256" key="2">
    <source>
        <dbReference type="ARBA" id="ARBA00022679"/>
    </source>
</evidence>
<accession>A0A2N3KZR4</accession>
<feature type="transmembrane region" description="Helical" evidence="4">
    <location>
        <begin position="278"/>
        <end position="300"/>
    </location>
</feature>
<evidence type="ECO:0008006" key="7">
    <source>
        <dbReference type="Google" id="ProtNLM"/>
    </source>
</evidence>
<name>A0A2N3KZR4_9PROT</name>
<keyword evidence="2" id="KW-0808">Transferase</keyword>
<dbReference type="PANTHER" id="PTHR34136:SF1">
    <property type="entry name" value="UDP-N-ACETYL-D-MANNOSAMINURONIC ACID TRANSFERASE"/>
    <property type="match status" value="1"/>
</dbReference>